<dbReference type="EMBL" id="CP048104">
    <property type="protein sequence ID" value="QKG83134.1"/>
    <property type="molecule type" value="Genomic_DNA"/>
</dbReference>
<dbReference type="KEGG" id="kpul:GXN76_00770"/>
<sequence length="169" mass="20014">MELAISKPLELEETPPILITKEYDVELDDGRSVIHDICEVFDNTKTISFRVSGFGQHKWPVDCLFDLSVVMEQLPEILAKTRVHDYRFTLDFYEQGIQRQIYFEDNKSDLVKLTCKSRLNWKPRPDKIIMRKRDVNATFSNLYLDFFKYGNNLCPNLINNILLKEWFTI</sequence>
<gene>
    <name evidence="1" type="ORF">GXN76_00770</name>
</gene>
<keyword evidence="2" id="KW-1185">Reference proteome</keyword>
<evidence type="ECO:0000313" key="1">
    <source>
        <dbReference type="EMBL" id="QKG83134.1"/>
    </source>
</evidence>
<dbReference type="AlphaFoldDB" id="A0A7D4CCW1"/>
<accession>A0A7D4CCW1</accession>
<dbReference type="RefSeq" id="WP_173219299.1">
    <property type="nucleotide sequence ID" value="NZ_CP048104.1"/>
</dbReference>
<name>A0A7D4CCW1_9BACL</name>
<evidence type="ECO:0000313" key="2">
    <source>
        <dbReference type="Proteomes" id="UP000503088"/>
    </source>
</evidence>
<proteinExistence type="predicted"/>
<organism evidence="1 2">
    <name type="scientific">Kroppenstedtia pulmonis</name>
    <dbReference type="NCBI Taxonomy" id="1380685"/>
    <lineage>
        <taxon>Bacteria</taxon>
        <taxon>Bacillati</taxon>
        <taxon>Bacillota</taxon>
        <taxon>Bacilli</taxon>
        <taxon>Bacillales</taxon>
        <taxon>Thermoactinomycetaceae</taxon>
        <taxon>Kroppenstedtia</taxon>
    </lineage>
</organism>
<dbReference type="Proteomes" id="UP000503088">
    <property type="component" value="Chromosome"/>
</dbReference>
<protein>
    <submittedName>
        <fullName evidence="1">Uncharacterized protein</fullName>
    </submittedName>
</protein>
<reference evidence="1 2" key="1">
    <citation type="submission" date="2020-01" db="EMBL/GenBank/DDBJ databases">
        <authorList>
            <person name="Gulvik C.A."/>
            <person name="Batra D.G."/>
        </authorList>
    </citation>
    <scope>NUCLEOTIDE SEQUENCE [LARGE SCALE GENOMIC DNA]</scope>
    <source>
        <strain evidence="1 2">W9323</strain>
    </source>
</reference>